<accession>A0A4R3VXW9</accession>
<dbReference type="Proteomes" id="UP000295197">
    <property type="component" value="Unassembled WGS sequence"/>
</dbReference>
<dbReference type="AlphaFoldDB" id="A0A4R3VXW9"/>
<protein>
    <submittedName>
        <fullName evidence="1">Uncharacterized protein</fullName>
    </submittedName>
</protein>
<gene>
    <name evidence="1" type="ORF">EDC17_101146</name>
</gene>
<dbReference type="EMBL" id="SMBZ01000011">
    <property type="protein sequence ID" value="TCV17129.1"/>
    <property type="molecule type" value="Genomic_DNA"/>
</dbReference>
<name>A0A4R3VXW9_9SPHI</name>
<comment type="caution">
    <text evidence="1">The sequence shown here is derived from an EMBL/GenBank/DDBJ whole genome shotgun (WGS) entry which is preliminary data.</text>
</comment>
<organism evidence="1 2">
    <name type="scientific">Sphingobacterium alimentarium</name>
    <dbReference type="NCBI Taxonomy" id="797292"/>
    <lineage>
        <taxon>Bacteria</taxon>
        <taxon>Pseudomonadati</taxon>
        <taxon>Bacteroidota</taxon>
        <taxon>Sphingobacteriia</taxon>
        <taxon>Sphingobacteriales</taxon>
        <taxon>Sphingobacteriaceae</taxon>
        <taxon>Sphingobacterium</taxon>
    </lineage>
</organism>
<evidence type="ECO:0000313" key="2">
    <source>
        <dbReference type="Proteomes" id="UP000295197"/>
    </source>
</evidence>
<reference evidence="1 2" key="1">
    <citation type="submission" date="2019-03" db="EMBL/GenBank/DDBJ databases">
        <title>Genomic Encyclopedia of Type Strains, Phase IV (KMG-IV): sequencing the most valuable type-strain genomes for metagenomic binning, comparative biology and taxonomic classification.</title>
        <authorList>
            <person name="Goeker M."/>
        </authorList>
    </citation>
    <scope>NUCLEOTIDE SEQUENCE [LARGE SCALE GENOMIC DNA]</scope>
    <source>
        <strain evidence="1 2">DSM 22362</strain>
    </source>
</reference>
<proteinExistence type="predicted"/>
<dbReference type="OrthoDB" id="709570at2"/>
<sequence>MSAVTGVESLEFAPMGANGAIPTTGWVKIKDIEDGGITMNIPELTTIDVRVEDVTGIRFVLPGDEEPATISGASLDLSVDNANLLFNGQVTTDATEFSALGRKIHYLAVRLTSKPFQGKQFQFVAPALAMSAGFKNNLGRAGFLALSFSGKTTTPVNAAGAQVSPWGYKFIDAVLPEG</sequence>
<keyword evidence="2" id="KW-1185">Reference proteome</keyword>
<evidence type="ECO:0000313" key="1">
    <source>
        <dbReference type="EMBL" id="TCV17129.1"/>
    </source>
</evidence>
<dbReference type="RefSeq" id="WP_132777217.1">
    <property type="nucleotide sequence ID" value="NZ_SMBZ01000011.1"/>
</dbReference>